<evidence type="ECO:0000256" key="1">
    <source>
        <dbReference type="SAM" id="MobiDB-lite"/>
    </source>
</evidence>
<evidence type="ECO:0000313" key="5">
    <source>
        <dbReference type="Proteomes" id="UP000838763"/>
    </source>
</evidence>
<dbReference type="InterPro" id="IPR006086">
    <property type="entry name" value="XPG-I_dom"/>
</dbReference>
<dbReference type="InterPro" id="IPR041177">
    <property type="entry name" value="GEN1_C"/>
</dbReference>
<organism evidence="4 5">
    <name type="scientific">Parascedosporium putredinis</name>
    <dbReference type="NCBI Taxonomy" id="1442378"/>
    <lineage>
        <taxon>Eukaryota</taxon>
        <taxon>Fungi</taxon>
        <taxon>Dikarya</taxon>
        <taxon>Ascomycota</taxon>
        <taxon>Pezizomycotina</taxon>
        <taxon>Sordariomycetes</taxon>
        <taxon>Hypocreomycetidae</taxon>
        <taxon>Microascales</taxon>
        <taxon>Microascaceae</taxon>
        <taxon>Parascedosporium</taxon>
    </lineage>
</organism>
<sequence>MGIKGIYAELGPGQRVSLAKLASETLEKSGRPLRIAVDISIWQFQVQAAQEPIFVFDGPRKPVFKRNKRSTQGDRTSTALARRLVKLFGFQTHDAPGEAEADEDVDTIMFGCSKTLRNWSAEVSNVKGSKAKSNTPTHITMYSVDDEHFIKSGLDREGMVLVALMSGGDYLPEGIPGCGPKVACEAARAGFGKSLCRLKRSDEAGLRRWRDSLIKELRTNESGFFRTKHKALAIPDDFPNLEVLRYYTHPVVSEAATVERLKTSATWSKPVDVVPLRGFTDEIFDWTNRIGAEKLVRVLAPGLLVQKLMHRSRAIATHAPPLAVAEQEEAALVAKISGRRTHVSTDGMQELRAHFVPADVVGLDLEAEPEDAVAYARDGLALNSDDEFAEGEAAAVAAAAAPKKTFDPTKLDAVWISESILKLGSPLTVEDFEAAERKKMAKKKAPAKTLDNWLKVTKAVNADLGSSKPAPASSSVPEPPRKVQNYQSPSGLVDDPNPTSVLSRSGVTAEGSPTRRKGSSAKVSKAGGAAQQKILFPVSKSASDRLGKKTGSAHREPLLELIGGEEQRRRGSARAPSPSST</sequence>
<dbReference type="PANTHER" id="PTHR11081">
    <property type="entry name" value="FLAP ENDONUCLEASE FAMILY MEMBER"/>
    <property type="match status" value="1"/>
</dbReference>
<feature type="region of interest" description="Disordered" evidence="1">
    <location>
        <begin position="464"/>
        <end position="581"/>
    </location>
</feature>
<dbReference type="InterPro" id="IPR006084">
    <property type="entry name" value="XPG/Rad2"/>
</dbReference>
<evidence type="ECO:0000313" key="4">
    <source>
        <dbReference type="EMBL" id="CAI4211549.1"/>
    </source>
</evidence>
<dbReference type="Pfam" id="PF18380">
    <property type="entry name" value="GEN1_C"/>
    <property type="match status" value="1"/>
</dbReference>
<dbReference type="GO" id="GO:0006281">
    <property type="term" value="P:DNA repair"/>
    <property type="evidence" value="ECO:0007669"/>
    <property type="project" value="UniProtKB-ARBA"/>
</dbReference>
<dbReference type="PANTHER" id="PTHR11081:SF75">
    <property type="entry name" value="ENDONUCLEASE, PUTATIVE (AFU_ORTHOLOGUE AFUA_3G13260)-RELATED"/>
    <property type="match status" value="1"/>
</dbReference>
<protein>
    <recommendedName>
        <fullName evidence="6">XPG-I domain-containing protein</fullName>
    </recommendedName>
</protein>
<feature type="compositionally biased region" description="Polar residues" evidence="1">
    <location>
        <begin position="497"/>
        <end position="506"/>
    </location>
</feature>
<dbReference type="SUPFAM" id="SSF47807">
    <property type="entry name" value="5' to 3' exonuclease, C-terminal subdomain"/>
    <property type="match status" value="1"/>
</dbReference>
<dbReference type="CDD" id="cd09906">
    <property type="entry name" value="H3TH_YEN1"/>
    <property type="match status" value="1"/>
</dbReference>
<dbReference type="OrthoDB" id="2959108at2759"/>
<evidence type="ECO:0008006" key="6">
    <source>
        <dbReference type="Google" id="ProtNLM"/>
    </source>
</evidence>
<dbReference type="AlphaFoldDB" id="A0A9P1GX63"/>
<reference evidence="4" key="1">
    <citation type="submission" date="2022-11" db="EMBL/GenBank/DDBJ databases">
        <authorList>
            <person name="Scott C."/>
            <person name="Bruce N."/>
        </authorList>
    </citation>
    <scope>NUCLEOTIDE SEQUENCE</scope>
</reference>
<feature type="compositionally biased region" description="Basic and acidic residues" evidence="1">
    <location>
        <begin position="542"/>
        <end position="558"/>
    </location>
</feature>
<dbReference type="InterPro" id="IPR036279">
    <property type="entry name" value="5-3_exonuclease_C_sf"/>
</dbReference>
<name>A0A9P1GX63_9PEZI</name>
<dbReference type="Proteomes" id="UP000838763">
    <property type="component" value="Unassembled WGS sequence"/>
</dbReference>
<accession>A0A9P1GX63</accession>
<dbReference type="Gene3D" id="3.40.50.1010">
    <property type="entry name" value="5'-nuclease"/>
    <property type="match status" value="1"/>
</dbReference>
<keyword evidence="5" id="KW-1185">Reference proteome</keyword>
<dbReference type="SUPFAM" id="SSF88723">
    <property type="entry name" value="PIN domain-like"/>
    <property type="match status" value="1"/>
</dbReference>
<dbReference type="InterPro" id="IPR037316">
    <property type="entry name" value="Yen1_H3TH"/>
</dbReference>
<dbReference type="Pfam" id="PF00867">
    <property type="entry name" value="XPG_I"/>
    <property type="match status" value="1"/>
</dbReference>
<dbReference type="GO" id="GO:0017108">
    <property type="term" value="F:5'-flap endonuclease activity"/>
    <property type="evidence" value="ECO:0007669"/>
    <property type="project" value="TreeGrafter"/>
</dbReference>
<feature type="domain" description="XPG-I" evidence="2">
    <location>
        <begin position="103"/>
        <end position="169"/>
    </location>
</feature>
<dbReference type="InterPro" id="IPR029060">
    <property type="entry name" value="PIN-like_dom_sf"/>
</dbReference>
<dbReference type="GO" id="GO:0008821">
    <property type="term" value="F:crossover junction DNA endonuclease activity"/>
    <property type="evidence" value="ECO:0007669"/>
    <property type="project" value="InterPro"/>
</dbReference>
<evidence type="ECO:0000259" key="3">
    <source>
        <dbReference type="Pfam" id="PF18380"/>
    </source>
</evidence>
<feature type="domain" description="Holliday junction resolvase Gen1 C-terminal" evidence="3">
    <location>
        <begin position="332"/>
        <end position="434"/>
    </location>
</feature>
<feature type="compositionally biased region" description="Low complexity" evidence="1">
    <location>
        <begin position="520"/>
        <end position="530"/>
    </location>
</feature>
<evidence type="ECO:0000259" key="2">
    <source>
        <dbReference type="Pfam" id="PF00867"/>
    </source>
</evidence>
<feature type="compositionally biased region" description="Low complexity" evidence="1">
    <location>
        <begin position="466"/>
        <end position="476"/>
    </location>
</feature>
<dbReference type="CDD" id="cd09870">
    <property type="entry name" value="PIN_YEN1"/>
    <property type="match status" value="1"/>
</dbReference>
<gene>
    <name evidence="4" type="ORF">PPNO1_LOCUS1331</name>
</gene>
<proteinExistence type="predicted"/>
<dbReference type="Gene3D" id="1.10.150.20">
    <property type="entry name" value="5' to 3' exonuclease, C-terminal subdomain"/>
    <property type="match status" value="1"/>
</dbReference>
<comment type="caution">
    <text evidence="4">The sequence shown here is derived from an EMBL/GenBank/DDBJ whole genome shotgun (WGS) entry which is preliminary data.</text>
</comment>
<dbReference type="EMBL" id="CALLCH030000002">
    <property type="protein sequence ID" value="CAI4211549.1"/>
    <property type="molecule type" value="Genomic_DNA"/>
</dbReference>